<sequence length="860" mass="96158">MLRPAYAVEYDFLPAHQCSRSLMTKKVEGLFFSGQINGTTGYEEAAAQGIISGINAARHSDGKPLIVLERESSYIGTLIDDLVTKDLREPYRMLTSRSEHRLLLRSDNADSRLTPLGNEIGLIDDRRWKLYLDKQARISEEKKRLKTVRISGGDLAADITRLSGQPVRDSSTLESLLKKPHIQYEVLDKHGFGNKLLSREDKECVEIDVKYEGFIIRQQIQLQQMAHQQNRPLPEDLDYHAMTTLSLEAREKLSKFERSNVFSLLNTDAIGITRKPSHGSGSTPSHGGGYGGTPPAHTTPSPSPSHGNCGTPPSVPTPSKPSNPPSGRGHHHSPPSTGGSHPSPPSSGGSPPTPVIANPPTPSTPFVPSPPFIPDPSSPFTCNYWKNHPGLIWGLLGWWGNLGNAFGVTSMPGFGASMSLPQALSNARTDGYGTLYREGTASLLNSMKLREELTRALLEAKEGGIYDNGMDDSTESFNDLVKEMTSKRPDIKAFALKTKAMLSKMERKVQLARQRESIFWHLASHGIPKTLHCLCLKLAEEYAVNAIARSRLPQPEYVSRLADPSFHHVVLITDNVLAASVVISSTVQNSVSPEKLVFHVITDKKTYTPMHAWFAINPIKSAVVEIKGLHQYDWTKEVNIGIKEMLEIHRLIWSHYYTNMKEDNFLLEEERMRSLEALSPTSLSLLNHLRIYIPELFPDLNKIVFLDDDVVVQHDISSLWELDLNKKVVGAVVDSWCGENCCPGRRYKDFLNFSHPIISSNFDPERCAWLYGMNVFDLNTWRRANVTTNYHKWLKHSLKSGLELWQPGVFPPALLAFDGQVHPIDPTWHLAGLGYRPPKVAERYWKLLLFYILVALQSPG</sequence>
<comment type="pathway">
    <text evidence="2">Glycan metabolism; pectin biosynthesis.</text>
</comment>
<evidence type="ECO:0000256" key="3">
    <source>
        <dbReference type="ARBA" id="ARBA00006351"/>
    </source>
</evidence>
<evidence type="ECO:0000256" key="7">
    <source>
        <dbReference type="ARBA" id="ARBA00022694"/>
    </source>
</evidence>
<dbReference type="Gene3D" id="1.10.10.1800">
    <property type="entry name" value="tRNA uridine 5-carboxymethylaminomethyl modification enzyme MnmG/GidA"/>
    <property type="match status" value="1"/>
</dbReference>
<dbReference type="GO" id="GO:0008033">
    <property type="term" value="P:tRNA processing"/>
    <property type="evidence" value="ECO:0007669"/>
    <property type="project" value="UniProtKB-KW"/>
</dbReference>
<reference evidence="11 12" key="1">
    <citation type="journal article" date="2020" name="Mol. Plant">
        <title>The Chromosome-Based Rubber Tree Genome Provides New Insights into Spurge Genome Evolution and Rubber Biosynthesis.</title>
        <authorList>
            <person name="Liu J."/>
            <person name="Shi C."/>
            <person name="Shi C.C."/>
            <person name="Li W."/>
            <person name="Zhang Q.J."/>
            <person name="Zhang Y."/>
            <person name="Li K."/>
            <person name="Lu H.F."/>
            <person name="Shi C."/>
            <person name="Zhu S.T."/>
            <person name="Xiao Z.Y."/>
            <person name="Nan H."/>
            <person name="Yue Y."/>
            <person name="Zhu X.G."/>
            <person name="Wu Y."/>
            <person name="Hong X.N."/>
            <person name="Fan G.Y."/>
            <person name="Tong Y."/>
            <person name="Zhang D."/>
            <person name="Mao C.L."/>
            <person name="Liu Y.L."/>
            <person name="Hao S.J."/>
            <person name="Liu W.Q."/>
            <person name="Lv M.Q."/>
            <person name="Zhang H.B."/>
            <person name="Liu Y."/>
            <person name="Hu-Tang G.R."/>
            <person name="Wang J.P."/>
            <person name="Wang J.H."/>
            <person name="Sun Y.H."/>
            <person name="Ni S.B."/>
            <person name="Chen W.B."/>
            <person name="Zhang X.C."/>
            <person name="Jiao Y.N."/>
            <person name="Eichler E.E."/>
            <person name="Li G.H."/>
            <person name="Liu X."/>
            <person name="Gao L.Z."/>
        </authorList>
    </citation>
    <scope>NUCLEOTIDE SEQUENCE [LARGE SCALE GENOMIC DNA]</scope>
    <source>
        <strain evidence="12">cv. GT1</strain>
        <tissue evidence="11">Leaf</tissue>
    </source>
</reference>
<organism evidence="11 12">
    <name type="scientific">Hevea brasiliensis</name>
    <name type="common">Para rubber tree</name>
    <name type="synonym">Siphonia brasiliensis</name>
    <dbReference type="NCBI Taxonomy" id="3981"/>
    <lineage>
        <taxon>Eukaryota</taxon>
        <taxon>Viridiplantae</taxon>
        <taxon>Streptophyta</taxon>
        <taxon>Embryophyta</taxon>
        <taxon>Tracheophyta</taxon>
        <taxon>Spermatophyta</taxon>
        <taxon>Magnoliopsida</taxon>
        <taxon>eudicotyledons</taxon>
        <taxon>Gunneridae</taxon>
        <taxon>Pentapetalae</taxon>
        <taxon>rosids</taxon>
        <taxon>fabids</taxon>
        <taxon>Malpighiales</taxon>
        <taxon>Euphorbiaceae</taxon>
        <taxon>Crotonoideae</taxon>
        <taxon>Micrandreae</taxon>
        <taxon>Hevea</taxon>
    </lineage>
</organism>
<dbReference type="Pfam" id="PF01501">
    <property type="entry name" value="Glyco_transf_8"/>
    <property type="match status" value="1"/>
</dbReference>
<comment type="similarity">
    <text evidence="3">Belongs to the glycosyltransferase 8 family.</text>
</comment>
<dbReference type="InterPro" id="IPR029993">
    <property type="entry name" value="GAUT"/>
</dbReference>
<evidence type="ECO:0000256" key="9">
    <source>
        <dbReference type="SAM" id="MobiDB-lite"/>
    </source>
</evidence>
<feature type="compositionally biased region" description="Low complexity" evidence="9">
    <location>
        <begin position="334"/>
        <end position="350"/>
    </location>
</feature>
<evidence type="ECO:0000313" key="11">
    <source>
        <dbReference type="EMBL" id="KAF2290631.1"/>
    </source>
</evidence>
<keyword evidence="6" id="KW-0808">Transferase</keyword>
<evidence type="ECO:0000259" key="10">
    <source>
        <dbReference type="SMART" id="SM01228"/>
    </source>
</evidence>
<keyword evidence="7" id="KW-0819">tRNA processing</keyword>
<evidence type="ECO:0000256" key="5">
    <source>
        <dbReference type="ARBA" id="ARBA00022676"/>
    </source>
</evidence>
<dbReference type="InterPro" id="IPR040131">
    <property type="entry name" value="MnmG_N"/>
</dbReference>
<dbReference type="PANTHER" id="PTHR32116">
    <property type="entry name" value="GALACTURONOSYLTRANSFERASE 4-RELATED"/>
    <property type="match status" value="1"/>
</dbReference>
<dbReference type="InterPro" id="IPR002495">
    <property type="entry name" value="Glyco_trans_8"/>
</dbReference>
<keyword evidence="5" id="KW-0328">Glycosyltransferase</keyword>
<dbReference type="Pfam" id="PF13932">
    <property type="entry name" value="SAM_GIDA_C"/>
    <property type="match status" value="1"/>
</dbReference>
<dbReference type="GO" id="GO:0047262">
    <property type="term" value="F:polygalacturonate 4-alpha-galacturonosyltransferase activity"/>
    <property type="evidence" value="ECO:0007669"/>
    <property type="project" value="InterPro"/>
</dbReference>
<dbReference type="PANTHER" id="PTHR32116:SF30">
    <property type="entry name" value="GALACTURONOSYLTRANSFERASE 15-RELATED"/>
    <property type="match status" value="1"/>
</dbReference>
<dbReference type="InterPro" id="IPR026904">
    <property type="entry name" value="MnmG_C"/>
</dbReference>
<feature type="region of interest" description="Disordered" evidence="9">
    <location>
        <begin position="271"/>
        <end position="370"/>
    </location>
</feature>
<keyword evidence="8" id="KW-0274">FAD</keyword>
<dbReference type="InterPro" id="IPR047001">
    <property type="entry name" value="MnmG_C_subdom"/>
</dbReference>
<dbReference type="AlphaFoldDB" id="A0A6A6KNT5"/>
<dbReference type="InterPro" id="IPR036188">
    <property type="entry name" value="FAD/NAD-bd_sf"/>
</dbReference>
<feature type="domain" description="tRNA uridine 5-carboxymethylaminomethyl modification enzyme C-terminal subdomain" evidence="10">
    <location>
        <begin position="209"/>
        <end position="266"/>
    </location>
</feature>
<evidence type="ECO:0000256" key="1">
    <source>
        <dbReference type="ARBA" id="ARBA00001974"/>
    </source>
</evidence>
<protein>
    <recommendedName>
        <fullName evidence="10">tRNA uridine 5-carboxymethylaminomethyl modification enzyme C-terminal subdomain domain-containing protein</fullName>
    </recommendedName>
</protein>
<feature type="compositionally biased region" description="Pro residues" evidence="9">
    <location>
        <begin position="313"/>
        <end position="324"/>
    </location>
</feature>
<dbReference type="InterPro" id="IPR049312">
    <property type="entry name" value="GIDA_C_N"/>
</dbReference>
<gene>
    <name evidence="11" type="ORF">GH714_014781</name>
</gene>
<feature type="compositionally biased region" description="Low complexity" evidence="9">
    <location>
        <begin position="293"/>
        <end position="307"/>
    </location>
</feature>
<dbReference type="EMBL" id="JAAGAX010000015">
    <property type="protein sequence ID" value="KAF2290631.1"/>
    <property type="molecule type" value="Genomic_DNA"/>
</dbReference>
<dbReference type="Proteomes" id="UP000467840">
    <property type="component" value="Chromosome 2"/>
</dbReference>
<dbReference type="FunFam" id="3.50.50.60:FF:000094">
    <property type="entry name" value="tRNA uridine 5-carboxymethylaminomethyl modification enzyme MnmG"/>
    <property type="match status" value="1"/>
</dbReference>
<evidence type="ECO:0000256" key="2">
    <source>
        <dbReference type="ARBA" id="ARBA00004877"/>
    </source>
</evidence>
<comment type="cofactor">
    <cofactor evidence="1">
        <name>FAD</name>
        <dbReference type="ChEBI" id="CHEBI:57692"/>
    </cofactor>
</comment>
<name>A0A6A6KNT5_HEVBR</name>
<dbReference type="FunFam" id="1.10.10.1800:FF:000001">
    <property type="entry name" value="tRNA uridine 5-carboxymethylaminomethyl modification enzyme MnmG"/>
    <property type="match status" value="1"/>
</dbReference>
<evidence type="ECO:0000313" key="12">
    <source>
        <dbReference type="Proteomes" id="UP000467840"/>
    </source>
</evidence>
<dbReference type="InterPro" id="IPR029044">
    <property type="entry name" value="Nucleotide-diphossugar_trans"/>
</dbReference>
<dbReference type="Pfam" id="PF01134">
    <property type="entry name" value="GIDA"/>
    <property type="match status" value="1"/>
</dbReference>
<dbReference type="Pfam" id="PF21680">
    <property type="entry name" value="GIDA_C_1st"/>
    <property type="match status" value="1"/>
</dbReference>
<dbReference type="UniPathway" id="UPA00845"/>
<dbReference type="Gene3D" id="3.90.550.10">
    <property type="entry name" value="Spore Coat Polysaccharide Biosynthesis Protein SpsA, Chain A"/>
    <property type="match status" value="1"/>
</dbReference>
<dbReference type="SUPFAM" id="SSF53448">
    <property type="entry name" value="Nucleotide-diphospho-sugar transferases"/>
    <property type="match status" value="1"/>
</dbReference>
<accession>A0A6A6KNT5</accession>
<evidence type="ECO:0000256" key="8">
    <source>
        <dbReference type="ARBA" id="ARBA00022827"/>
    </source>
</evidence>
<dbReference type="SMART" id="SM01228">
    <property type="entry name" value="GIDA_assoc_3"/>
    <property type="match status" value="1"/>
</dbReference>
<evidence type="ECO:0000256" key="6">
    <source>
        <dbReference type="ARBA" id="ARBA00022679"/>
    </source>
</evidence>
<dbReference type="GO" id="GO:0045489">
    <property type="term" value="P:pectin biosynthetic process"/>
    <property type="evidence" value="ECO:0007669"/>
    <property type="project" value="UniProtKB-UniPathway"/>
</dbReference>
<dbReference type="Gene3D" id="3.50.50.60">
    <property type="entry name" value="FAD/NAD(P)-binding domain"/>
    <property type="match status" value="1"/>
</dbReference>
<proteinExistence type="inferred from homology"/>
<keyword evidence="12" id="KW-1185">Reference proteome</keyword>
<comment type="caution">
    <text evidence="11">The sequence shown here is derived from an EMBL/GenBank/DDBJ whole genome shotgun (WGS) entry which is preliminary data.</text>
</comment>
<evidence type="ECO:0000256" key="4">
    <source>
        <dbReference type="ARBA" id="ARBA00022630"/>
    </source>
</evidence>
<keyword evidence="4" id="KW-0285">Flavoprotein</keyword>
<feature type="compositionally biased region" description="Pro residues" evidence="9">
    <location>
        <begin position="351"/>
        <end position="370"/>
    </location>
</feature>